<feature type="region of interest" description="Disordered" evidence="1">
    <location>
        <begin position="192"/>
        <end position="226"/>
    </location>
</feature>
<comment type="caution">
    <text evidence="3">The sequence shown here is derived from an EMBL/GenBank/DDBJ whole genome shotgun (WGS) entry which is preliminary data.</text>
</comment>
<sequence length="243" mass="27230">MFRASLLLLAFSIVSRDCALIPGIPNSGNVGFRLDPERRDAQFGEGIRDWFKNMKNKLGFGNKDTSKQVELPNPLDLNSSPNLKLYQASESPSDQLVIQPGNFFLDLSNVKFDPNRDWGFRVSNWYVIRKAPTTEPPFYTNKPIEEWANWNEYSSSSVEDVIKLGSKDKVKPKPTEPFSFTTGTTFRSTIPVTTTPRTTSALPETTTMSKKKTASAEKKESSENSVVVMPVQDLSVEILRPTA</sequence>
<organism evidence="3 4">
    <name type="scientific">Trichomalopsis sarcophagae</name>
    <dbReference type="NCBI Taxonomy" id="543379"/>
    <lineage>
        <taxon>Eukaryota</taxon>
        <taxon>Metazoa</taxon>
        <taxon>Ecdysozoa</taxon>
        <taxon>Arthropoda</taxon>
        <taxon>Hexapoda</taxon>
        <taxon>Insecta</taxon>
        <taxon>Pterygota</taxon>
        <taxon>Neoptera</taxon>
        <taxon>Endopterygota</taxon>
        <taxon>Hymenoptera</taxon>
        <taxon>Apocrita</taxon>
        <taxon>Proctotrupomorpha</taxon>
        <taxon>Chalcidoidea</taxon>
        <taxon>Pteromalidae</taxon>
        <taxon>Pteromalinae</taxon>
        <taxon>Trichomalopsis</taxon>
    </lineage>
</organism>
<evidence type="ECO:0000256" key="1">
    <source>
        <dbReference type="SAM" id="MobiDB-lite"/>
    </source>
</evidence>
<dbReference type="EMBL" id="NNAY01000492">
    <property type="protein sequence ID" value="OXU28016.1"/>
    <property type="molecule type" value="Genomic_DNA"/>
</dbReference>
<keyword evidence="4" id="KW-1185">Reference proteome</keyword>
<gene>
    <name evidence="3" type="ORF">TSAR_004365</name>
</gene>
<dbReference type="STRING" id="543379.A0A232FB01"/>
<evidence type="ECO:0000313" key="3">
    <source>
        <dbReference type="EMBL" id="OXU28016.1"/>
    </source>
</evidence>
<dbReference type="OrthoDB" id="7688750at2759"/>
<evidence type="ECO:0000313" key="4">
    <source>
        <dbReference type="Proteomes" id="UP000215335"/>
    </source>
</evidence>
<accession>A0A232FB01</accession>
<keyword evidence="2" id="KW-0732">Signal</keyword>
<feature type="chain" id="PRO_5013189574" evidence="2">
    <location>
        <begin position="20"/>
        <end position="243"/>
    </location>
</feature>
<reference evidence="3 4" key="1">
    <citation type="journal article" date="2017" name="Curr. Biol.">
        <title>The Evolution of Venom by Co-option of Single-Copy Genes.</title>
        <authorList>
            <person name="Martinson E.O."/>
            <person name="Mrinalini"/>
            <person name="Kelkar Y.D."/>
            <person name="Chang C.H."/>
            <person name="Werren J.H."/>
        </authorList>
    </citation>
    <scope>NUCLEOTIDE SEQUENCE [LARGE SCALE GENOMIC DNA]</scope>
    <source>
        <strain evidence="3 4">Alberta</strain>
        <tissue evidence="3">Whole body</tissue>
    </source>
</reference>
<protein>
    <submittedName>
        <fullName evidence="3">Uncharacterized protein</fullName>
    </submittedName>
</protein>
<evidence type="ECO:0000256" key="2">
    <source>
        <dbReference type="SAM" id="SignalP"/>
    </source>
</evidence>
<dbReference type="Proteomes" id="UP000215335">
    <property type="component" value="Unassembled WGS sequence"/>
</dbReference>
<feature type="compositionally biased region" description="Low complexity" evidence="1">
    <location>
        <begin position="192"/>
        <end position="208"/>
    </location>
</feature>
<feature type="signal peptide" evidence="2">
    <location>
        <begin position="1"/>
        <end position="19"/>
    </location>
</feature>
<name>A0A232FB01_9HYME</name>
<dbReference type="AlphaFoldDB" id="A0A232FB01"/>
<proteinExistence type="predicted"/>